<keyword evidence="1" id="KW-0472">Membrane</keyword>
<name>A0ABS8DJD8_9FIRM</name>
<evidence type="ECO:0000313" key="3">
    <source>
        <dbReference type="Proteomes" id="UP001299546"/>
    </source>
</evidence>
<sequence>MQTAENNEEKRNKIWQIVMAAATILIIIVAVFFLYRGFFGNPLEGTWLQDESDMTLEIRGKDTAVLTSSELLDGEKIEVTLKYTMNKKAKQITFKVDSESLAAAAESAKSDITANDVRAAVSSMITSFNYNLESNELTLTEWDYGDQLLFTRVK</sequence>
<proteinExistence type="predicted"/>
<reference evidence="2 3" key="1">
    <citation type="submission" date="2021-10" db="EMBL/GenBank/DDBJ databases">
        <title>Collection of gut derived symbiotic bacterial strains cultured from healthy donors.</title>
        <authorList>
            <person name="Lin H."/>
            <person name="Littmann E."/>
            <person name="Kohout C."/>
            <person name="Pamer E.G."/>
        </authorList>
    </citation>
    <scope>NUCLEOTIDE SEQUENCE [LARGE SCALE GENOMIC DNA]</scope>
    <source>
        <strain evidence="2 3">DFI.1.165</strain>
    </source>
</reference>
<dbReference type="EMBL" id="JAJCIS010000012">
    <property type="protein sequence ID" value="MCB7388511.1"/>
    <property type="molecule type" value="Genomic_DNA"/>
</dbReference>
<feature type="transmembrane region" description="Helical" evidence="1">
    <location>
        <begin position="14"/>
        <end position="35"/>
    </location>
</feature>
<keyword evidence="1" id="KW-0812">Transmembrane</keyword>
<accession>A0ABS8DJD8</accession>
<evidence type="ECO:0008006" key="4">
    <source>
        <dbReference type="Google" id="ProtNLM"/>
    </source>
</evidence>
<evidence type="ECO:0000256" key="1">
    <source>
        <dbReference type="SAM" id="Phobius"/>
    </source>
</evidence>
<comment type="caution">
    <text evidence="2">The sequence shown here is derived from an EMBL/GenBank/DDBJ whole genome shotgun (WGS) entry which is preliminary data.</text>
</comment>
<protein>
    <recommendedName>
        <fullName evidence="4">Flagellar protein FliL</fullName>
    </recommendedName>
</protein>
<gene>
    <name evidence="2" type="ORF">LIZ65_14580</name>
</gene>
<keyword evidence="3" id="KW-1185">Reference proteome</keyword>
<dbReference type="RefSeq" id="WP_066735684.1">
    <property type="nucleotide sequence ID" value="NZ_JAJCIQ010000012.1"/>
</dbReference>
<evidence type="ECO:0000313" key="2">
    <source>
        <dbReference type="EMBL" id="MCB7388511.1"/>
    </source>
</evidence>
<organism evidence="2 3">
    <name type="scientific">Bariatricus massiliensis</name>
    <dbReference type="NCBI Taxonomy" id="1745713"/>
    <lineage>
        <taxon>Bacteria</taxon>
        <taxon>Bacillati</taxon>
        <taxon>Bacillota</taxon>
        <taxon>Clostridia</taxon>
        <taxon>Lachnospirales</taxon>
        <taxon>Lachnospiraceae</taxon>
        <taxon>Bariatricus</taxon>
    </lineage>
</organism>
<keyword evidence="1" id="KW-1133">Transmembrane helix</keyword>
<dbReference type="Proteomes" id="UP001299546">
    <property type="component" value="Unassembled WGS sequence"/>
</dbReference>